<keyword evidence="4" id="KW-0503">Monooxygenase</keyword>
<dbReference type="GO" id="GO:0004497">
    <property type="term" value="F:monooxygenase activity"/>
    <property type="evidence" value="ECO:0007669"/>
    <property type="project" value="UniProtKB-KW"/>
</dbReference>
<dbReference type="InterPro" id="IPR051260">
    <property type="entry name" value="Diverse_substr_monoxygenases"/>
</dbReference>
<keyword evidence="2" id="KW-0288">FMN</keyword>
<dbReference type="KEGG" id="thao:NI17_001635"/>
<dbReference type="PANTHER" id="PTHR30011">
    <property type="entry name" value="ALKANESULFONATE MONOOXYGENASE-RELATED"/>
    <property type="match status" value="1"/>
</dbReference>
<organism evidence="6 7">
    <name type="scientific">Thermobifida halotolerans</name>
    <dbReference type="NCBI Taxonomy" id="483545"/>
    <lineage>
        <taxon>Bacteria</taxon>
        <taxon>Bacillati</taxon>
        <taxon>Actinomycetota</taxon>
        <taxon>Actinomycetes</taxon>
        <taxon>Streptosporangiales</taxon>
        <taxon>Nocardiopsidaceae</taxon>
        <taxon>Thermobifida</taxon>
    </lineage>
</organism>
<dbReference type="InterPro" id="IPR036661">
    <property type="entry name" value="Luciferase-like_sf"/>
</dbReference>
<feature type="domain" description="Luciferase-like" evidence="5">
    <location>
        <begin position="23"/>
        <end position="224"/>
    </location>
</feature>
<dbReference type="Pfam" id="PF00296">
    <property type="entry name" value="Bac_luciferase"/>
    <property type="match status" value="1"/>
</dbReference>
<evidence type="ECO:0000256" key="1">
    <source>
        <dbReference type="ARBA" id="ARBA00022630"/>
    </source>
</evidence>
<evidence type="ECO:0000313" key="7">
    <source>
        <dbReference type="Proteomes" id="UP000265719"/>
    </source>
</evidence>
<dbReference type="Proteomes" id="UP000265719">
    <property type="component" value="Chromosome"/>
</dbReference>
<evidence type="ECO:0000259" key="5">
    <source>
        <dbReference type="Pfam" id="PF00296"/>
    </source>
</evidence>
<dbReference type="InterPro" id="IPR020020">
    <property type="entry name" value="Luciferase-type_oxidoreductase"/>
</dbReference>
<dbReference type="AlphaFoldDB" id="A0AA97M1H7"/>
<proteinExistence type="predicted"/>
<sequence length="324" mass="35335">MTVGLELPLDNDWSETGERARRSAGRLVGEPDMSRHAERAVLADRWGFAALWLRDVPLYDPGFGDAGQVFDPFPYLGYLASATSGVVLGTAAVVLPLRHPLHVAKMAATVDRLSDGRLLLGVASGDRRVEFPLFGMDYGRRAVTLREGVHILTSLWGGEEQRGGGGVRLLPSPVRTRPPIVMAGRGGQSLEWIADNVDGYFTYHRAAGAMEPVAAAWHTQVRRRCGEAAFKPLLTTMLVDLAGNPHEEAVPIRFGARLGREALLDRLRDLRAAGVNHVAINLRPCRRPVEEVVEELGRYILPEFPAPGPVARCGTEPARQDTSC</sequence>
<dbReference type="NCBIfam" id="TIGR03571">
    <property type="entry name" value="lucif_BA3436"/>
    <property type="match status" value="1"/>
</dbReference>
<dbReference type="Gene3D" id="3.20.20.30">
    <property type="entry name" value="Luciferase-like domain"/>
    <property type="match status" value="1"/>
</dbReference>
<evidence type="ECO:0000256" key="4">
    <source>
        <dbReference type="ARBA" id="ARBA00023033"/>
    </source>
</evidence>
<dbReference type="GO" id="GO:0016705">
    <property type="term" value="F:oxidoreductase activity, acting on paired donors, with incorporation or reduction of molecular oxygen"/>
    <property type="evidence" value="ECO:0007669"/>
    <property type="project" value="InterPro"/>
</dbReference>
<evidence type="ECO:0000256" key="2">
    <source>
        <dbReference type="ARBA" id="ARBA00022643"/>
    </source>
</evidence>
<evidence type="ECO:0000256" key="3">
    <source>
        <dbReference type="ARBA" id="ARBA00023002"/>
    </source>
</evidence>
<accession>A0AA97M1H7</accession>
<dbReference type="EMBL" id="CP063196">
    <property type="protein sequence ID" value="UOE21796.1"/>
    <property type="molecule type" value="Genomic_DNA"/>
</dbReference>
<evidence type="ECO:0000313" key="6">
    <source>
        <dbReference type="EMBL" id="UOE21796.1"/>
    </source>
</evidence>
<keyword evidence="7" id="KW-1185">Reference proteome</keyword>
<reference evidence="6" key="1">
    <citation type="submission" date="2020-10" db="EMBL/GenBank/DDBJ databases">
        <title>De novo genome project of the cellulose decomposer Thermobifida halotolerans type strain.</title>
        <authorList>
            <person name="Nagy I."/>
            <person name="Horvath B."/>
            <person name="Kukolya J."/>
            <person name="Nagy I."/>
            <person name="Orsini M."/>
        </authorList>
    </citation>
    <scope>NUCLEOTIDE SEQUENCE</scope>
    <source>
        <strain evidence="6">DSM 44931</strain>
    </source>
</reference>
<keyword evidence="3 6" id="KW-0560">Oxidoreductase</keyword>
<keyword evidence="1" id="KW-0285">Flavoprotein</keyword>
<protein>
    <submittedName>
        <fullName evidence="6">TIGR03571 family LLM class oxidoreductase</fullName>
        <ecNumber evidence="6">1.-.-.-</ecNumber>
    </submittedName>
</protein>
<dbReference type="PANTHER" id="PTHR30011:SF16">
    <property type="entry name" value="C2H2 FINGER DOMAIN TRANSCRIPTION FACTOR (EUROFUNG)-RELATED"/>
    <property type="match status" value="1"/>
</dbReference>
<dbReference type="EC" id="1.-.-.-" evidence="6"/>
<dbReference type="InterPro" id="IPR011251">
    <property type="entry name" value="Luciferase-like_dom"/>
</dbReference>
<gene>
    <name evidence="6" type="ORF">NI17_001635</name>
</gene>
<dbReference type="SUPFAM" id="SSF51679">
    <property type="entry name" value="Bacterial luciferase-like"/>
    <property type="match status" value="1"/>
</dbReference>
<name>A0AA97M1H7_9ACTN</name>